<sequence length="239" mass="26869">MPKPNLTEQWEQRLSDVDIRKTELNRLVMHYLLTEGYKDAAEEFARESGIKPAVEMEGIQERLQIRQAVQRGDIEDAIERINDLDPELLDAQPDLYFKLQQQRLIEYLREGKLPEALAFAQEELAQRGEENPALLEELERTMALFAFADASTSPLARLMDDAQRQRTASQLNTAILAAQSLPQNPKLSMLLRTLFWSQQQLDGKATYPHMTSVVDASLSGVAASANSAAASQHMDASTE</sequence>
<proteinExistence type="predicted"/>
<keyword evidence="3" id="KW-1185">Reference proteome</keyword>
<dbReference type="PROSITE" id="PS50896">
    <property type="entry name" value="LISH"/>
    <property type="match status" value="1"/>
</dbReference>
<feature type="domain" description="CTLH" evidence="1">
    <location>
        <begin position="58"/>
        <end position="115"/>
    </location>
</feature>
<reference evidence="3" key="1">
    <citation type="journal article" date="2018" name="Nat. Microbiol.">
        <title>Leveraging single-cell genomics to expand the fungal tree of life.</title>
        <authorList>
            <person name="Ahrendt S.R."/>
            <person name="Quandt C.A."/>
            <person name="Ciobanu D."/>
            <person name="Clum A."/>
            <person name="Salamov A."/>
            <person name="Andreopoulos B."/>
            <person name="Cheng J.F."/>
            <person name="Woyke T."/>
            <person name="Pelin A."/>
            <person name="Henrissat B."/>
            <person name="Reynolds N.K."/>
            <person name="Benny G.L."/>
            <person name="Smith M.E."/>
            <person name="James T.Y."/>
            <person name="Grigoriev I.V."/>
        </authorList>
    </citation>
    <scope>NUCLEOTIDE SEQUENCE [LARGE SCALE GENOMIC DNA]</scope>
    <source>
        <strain evidence="3">RSA 1356</strain>
    </source>
</reference>
<dbReference type="AlphaFoldDB" id="A0A4P9XRW4"/>
<organism evidence="2 3">
    <name type="scientific">Thamnocephalis sphaerospora</name>
    <dbReference type="NCBI Taxonomy" id="78915"/>
    <lineage>
        <taxon>Eukaryota</taxon>
        <taxon>Fungi</taxon>
        <taxon>Fungi incertae sedis</taxon>
        <taxon>Zoopagomycota</taxon>
        <taxon>Zoopagomycotina</taxon>
        <taxon>Zoopagomycetes</taxon>
        <taxon>Zoopagales</taxon>
        <taxon>Sigmoideomycetaceae</taxon>
        <taxon>Thamnocephalis</taxon>
    </lineage>
</organism>
<dbReference type="InterPro" id="IPR024964">
    <property type="entry name" value="CTLH/CRA"/>
</dbReference>
<dbReference type="Pfam" id="PF10607">
    <property type="entry name" value="CTLH"/>
    <property type="match status" value="1"/>
</dbReference>
<dbReference type="EMBL" id="KZ992576">
    <property type="protein sequence ID" value="RKP08702.1"/>
    <property type="molecule type" value="Genomic_DNA"/>
</dbReference>
<evidence type="ECO:0000313" key="3">
    <source>
        <dbReference type="Proteomes" id="UP000271241"/>
    </source>
</evidence>
<accession>A0A4P9XRW4</accession>
<dbReference type="InterPro" id="IPR013144">
    <property type="entry name" value="CRA_dom"/>
</dbReference>
<evidence type="ECO:0000259" key="1">
    <source>
        <dbReference type="PROSITE" id="PS50897"/>
    </source>
</evidence>
<name>A0A4P9XRW4_9FUNG</name>
<dbReference type="InterPro" id="IPR006595">
    <property type="entry name" value="CTLH_C"/>
</dbReference>
<dbReference type="SMART" id="SM00667">
    <property type="entry name" value="LisH"/>
    <property type="match status" value="1"/>
</dbReference>
<dbReference type="Pfam" id="PF08513">
    <property type="entry name" value="LisH"/>
    <property type="match status" value="1"/>
</dbReference>
<gene>
    <name evidence="2" type="ORF">THASP1DRAFT_29488</name>
</gene>
<dbReference type="PROSITE" id="PS50897">
    <property type="entry name" value="CTLH"/>
    <property type="match status" value="1"/>
</dbReference>
<protein>
    <submittedName>
        <fullName evidence="2">CTLH/CRA C-terminal to lish motif domain-containing protein</fullName>
    </submittedName>
</protein>
<dbReference type="SMART" id="SM00668">
    <property type="entry name" value="CTLH"/>
    <property type="match status" value="1"/>
</dbReference>
<dbReference type="OrthoDB" id="2415936at2759"/>
<dbReference type="STRING" id="78915.A0A4P9XRW4"/>
<dbReference type="InterPro" id="IPR050618">
    <property type="entry name" value="Ubq-SigPath_Reg"/>
</dbReference>
<evidence type="ECO:0000313" key="2">
    <source>
        <dbReference type="EMBL" id="RKP08702.1"/>
    </source>
</evidence>
<dbReference type="PANTHER" id="PTHR12864">
    <property type="entry name" value="RAN BINDING PROTEIN 9-RELATED"/>
    <property type="match status" value="1"/>
</dbReference>
<dbReference type="Proteomes" id="UP000271241">
    <property type="component" value="Unassembled WGS sequence"/>
</dbReference>
<dbReference type="SMART" id="SM00757">
    <property type="entry name" value="CRA"/>
    <property type="match status" value="1"/>
</dbReference>
<dbReference type="InterPro" id="IPR006594">
    <property type="entry name" value="LisH"/>
</dbReference>